<feature type="compositionally biased region" description="Polar residues" evidence="1">
    <location>
        <begin position="166"/>
        <end position="185"/>
    </location>
</feature>
<organism evidence="2 3">
    <name type="scientific">Phakopsora pachyrhizi</name>
    <name type="common">Asian soybean rust disease fungus</name>
    <dbReference type="NCBI Taxonomy" id="170000"/>
    <lineage>
        <taxon>Eukaryota</taxon>
        <taxon>Fungi</taxon>
        <taxon>Dikarya</taxon>
        <taxon>Basidiomycota</taxon>
        <taxon>Pucciniomycotina</taxon>
        <taxon>Pucciniomycetes</taxon>
        <taxon>Pucciniales</taxon>
        <taxon>Phakopsoraceae</taxon>
        <taxon>Phakopsora</taxon>
    </lineage>
</organism>
<dbReference type="AlphaFoldDB" id="A0AAV0AXG7"/>
<sequence length="315" mass="35747">MSLVMCPAMISMVITDEQTLVNKNSRQPDDHILTPENSIKPLVVSQQPLLTRLSKGNKSQTDCSSSSSPISDIGNEIGVLNYHPASNDLASSQYEFWNDYDQADLDVFDEIDAQLVNLSLSQDNNQTLAEFTTLQFTSLDSSTSHLSLETSTFKKRNCFYQSAHPTSFTGSNQSDSNTQNLNKQALPSPKPLEPKRINTDNGFELSIKNLPVQSLRNQQFKKPLPLPPQSSSVTLELEHDQSGFMEEKKEWNVWFEKYLRQLDEKKPIVWGGYTQDEIYGLMRQLNPEPDQSGEQKRLIDVWRHMNLDFEGILGL</sequence>
<dbReference type="Proteomes" id="UP001153365">
    <property type="component" value="Unassembled WGS sequence"/>
</dbReference>
<name>A0AAV0AXG7_PHAPC</name>
<evidence type="ECO:0000256" key="1">
    <source>
        <dbReference type="SAM" id="MobiDB-lite"/>
    </source>
</evidence>
<accession>A0AAV0AXG7</accession>
<proteinExistence type="predicted"/>
<gene>
    <name evidence="2" type="ORF">PPACK8108_LOCUS9970</name>
</gene>
<feature type="region of interest" description="Disordered" evidence="1">
    <location>
        <begin position="166"/>
        <end position="199"/>
    </location>
</feature>
<protein>
    <submittedName>
        <fullName evidence="2">Uncharacterized protein</fullName>
    </submittedName>
</protein>
<evidence type="ECO:0000313" key="3">
    <source>
        <dbReference type="Proteomes" id="UP001153365"/>
    </source>
</evidence>
<reference evidence="2" key="1">
    <citation type="submission" date="2022-06" db="EMBL/GenBank/DDBJ databases">
        <authorList>
            <consortium name="SYNGENTA / RWTH Aachen University"/>
        </authorList>
    </citation>
    <scope>NUCLEOTIDE SEQUENCE</scope>
</reference>
<keyword evidence="3" id="KW-1185">Reference proteome</keyword>
<comment type="caution">
    <text evidence="2">The sequence shown here is derived from an EMBL/GenBank/DDBJ whole genome shotgun (WGS) entry which is preliminary data.</text>
</comment>
<dbReference type="EMBL" id="CALTRL010002207">
    <property type="protein sequence ID" value="CAH7675008.1"/>
    <property type="molecule type" value="Genomic_DNA"/>
</dbReference>
<evidence type="ECO:0000313" key="2">
    <source>
        <dbReference type="EMBL" id="CAH7675008.1"/>
    </source>
</evidence>